<name>A0A1S7LE68_MAGMO</name>
<comment type="function">
    <text evidence="4">Involved in the assembly process of the P-ring formation. It may associate with FlgF on the rod constituting a structure essential for the P-ring assembly or may act as a modulator protein for the P-ring assembly.</text>
</comment>
<dbReference type="Pfam" id="PF13144">
    <property type="entry name" value="ChapFlgA"/>
    <property type="match status" value="1"/>
</dbReference>
<evidence type="ECO:0000259" key="5">
    <source>
        <dbReference type="SMART" id="SM00858"/>
    </source>
</evidence>
<feature type="domain" description="SAF" evidence="5">
    <location>
        <begin position="106"/>
        <end position="168"/>
    </location>
</feature>
<evidence type="ECO:0000256" key="2">
    <source>
        <dbReference type="ARBA" id="ARBA00022729"/>
    </source>
</evidence>
<dbReference type="GO" id="GO:0044780">
    <property type="term" value="P:bacterial-type flagellum assembly"/>
    <property type="evidence" value="ECO:0007669"/>
    <property type="project" value="InterPro"/>
</dbReference>
<dbReference type="CDD" id="cd11614">
    <property type="entry name" value="SAF_CpaB_FlgA_like"/>
    <property type="match status" value="1"/>
</dbReference>
<organism evidence="6">
    <name type="scientific">Magnetococcus massalia (strain MO-1)</name>
    <dbReference type="NCBI Taxonomy" id="451514"/>
    <lineage>
        <taxon>Bacteria</taxon>
        <taxon>Pseudomonadati</taxon>
        <taxon>Pseudomonadota</taxon>
        <taxon>Magnetococcia</taxon>
        <taxon>Magnetococcales</taxon>
        <taxon>Magnetococcaceae</taxon>
        <taxon>Magnetococcus</taxon>
    </lineage>
</organism>
<dbReference type="NCBIfam" id="TIGR03170">
    <property type="entry name" value="flgA_cterm"/>
    <property type="match status" value="1"/>
</dbReference>
<gene>
    <name evidence="6" type="ORF">MAGMO_0045</name>
</gene>
<keyword evidence="6" id="KW-0969">Cilium</keyword>
<sequence>MMAFMVLLIGLMGWQAAWGQTFSRTEMAKRVGEQLRQVLQENHPSLAAGSVFVRHTLNLPDGSVNLVLDATEVDDRPGRQNIPVTVVLNGSPYAVVDATVMFRKKLLVATLNRSVKKGEMISGTDLSWQEKQVTRGGYDFVRDFRQVVGKAAQRPLRANIPLRAQWFNDPLAIERGERVRVIVKSGGLTIRTIGVAVKDGRVGDAITIRNPESHRRYLATVIAPGQVKVEGL</sequence>
<protein>
    <recommendedName>
        <fullName evidence="4">Flagella basal body P-ring formation protein FlgA</fullName>
    </recommendedName>
</protein>
<dbReference type="Gene3D" id="2.30.30.760">
    <property type="match status" value="1"/>
</dbReference>
<accession>A0A1S7LE68</accession>
<dbReference type="PANTHER" id="PTHR36307">
    <property type="entry name" value="FLAGELLA BASAL BODY P-RING FORMATION PROTEIN FLGA"/>
    <property type="match status" value="1"/>
</dbReference>
<dbReference type="SMART" id="SM00858">
    <property type="entry name" value="SAF"/>
    <property type="match status" value="1"/>
</dbReference>
<keyword evidence="4" id="KW-1005">Bacterial flagellum biogenesis</keyword>
<keyword evidence="3 4" id="KW-0574">Periplasm</keyword>
<proteinExistence type="inferred from homology"/>
<dbReference type="GO" id="GO:0042597">
    <property type="term" value="C:periplasmic space"/>
    <property type="evidence" value="ECO:0007669"/>
    <property type="project" value="UniProtKB-SubCell"/>
</dbReference>
<dbReference type="Gene3D" id="3.90.1210.10">
    <property type="entry name" value="Antifreeze-like/N-acetylneuraminic acid synthase C-terminal domain"/>
    <property type="match status" value="1"/>
</dbReference>
<evidence type="ECO:0000256" key="4">
    <source>
        <dbReference type="RuleBase" id="RU362063"/>
    </source>
</evidence>
<comment type="subcellular location">
    <subcellularLocation>
        <location evidence="1 4">Periplasm</location>
    </subcellularLocation>
</comment>
<dbReference type="AlphaFoldDB" id="A0A1S7LE68"/>
<dbReference type="InterPro" id="IPR013974">
    <property type="entry name" value="SAF"/>
</dbReference>
<evidence type="ECO:0000256" key="3">
    <source>
        <dbReference type="ARBA" id="ARBA00022764"/>
    </source>
</evidence>
<keyword evidence="6" id="KW-0966">Cell projection</keyword>
<keyword evidence="6" id="KW-0282">Flagellum</keyword>
<reference evidence="6" key="1">
    <citation type="submission" date="2015-04" db="EMBL/GenBank/DDBJ databases">
        <authorList>
            <person name="Syromyatnikov M.Y."/>
            <person name="Popov V.N."/>
        </authorList>
    </citation>
    <scope>NUCLEOTIDE SEQUENCE</scope>
    <source>
        <strain evidence="6">MO-1</strain>
    </source>
</reference>
<keyword evidence="2" id="KW-0732">Signal</keyword>
<comment type="similarity">
    <text evidence="4">Belongs to the FlgA family.</text>
</comment>
<dbReference type="EMBL" id="LO017727">
    <property type="protein sequence ID" value="CRH04261.1"/>
    <property type="molecule type" value="Genomic_DNA"/>
</dbReference>
<dbReference type="InterPro" id="IPR017585">
    <property type="entry name" value="SAF_FlgA"/>
</dbReference>
<evidence type="ECO:0000313" key="6">
    <source>
        <dbReference type="EMBL" id="CRH04261.1"/>
    </source>
</evidence>
<dbReference type="PANTHER" id="PTHR36307:SF1">
    <property type="entry name" value="FLAGELLA BASAL BODY P-RING FORMATION PROTEIN FLGA"/>
    <property type="match status" value="1"/>
</dbReference>
<evidence type="ECO:0000256" key="1">
    <source>
        <dbReference type="ARBA" id="ARBA00004418"/>
    </source>
</evidence>
<dbReference type="InterPro" id="IPR039246">
    <property type="entry name" value="Flagellar_FlgA"/>
</dbReference>